<sequence>MKKYGLDLSTHNGNVNFNTLKNNGNDFVIIRAGYGSGENQKDGRFEEYYKQAKAHGLKVGAYLYSYALNTSQALDEAKQFCKWLKGKQFDLPVYIDMEDADQYKQKHGMPSNATLSAICETFCNYMETQGYYVGIYASESWLKNQLKEVVSKNKYDLWCANWGTNDGTLQSDKSSVYNLHQFTSMYTLSGKRFDRNVMYYDYPSLIKSKGFNGYSSKPEESNKTVEQLADEVIQGKWGNGAERVTRLTQAGYDATAVQNKVNEKLGVKAKSIDTLAREVIQGKWGNGQDRKDRLTKAGYDYNAIQKRVNEML</sequence>
<dbReference type="EC" id="3.2.1.17" evidence="3"/>
<comment type="catalytic activity">
    <reaction evidence="1">
        <text>Hydrolysis of (1-&gt;4)-beta-linkages between N-acetylmuramic acid and N-acetyl-D-glucosamine residues in a peptidoglycan and between N-acetyl-D-glucosamine residues in chitodextrins.</text>
        <dbReference type="EC" id="3.2.1.17"/>
    </reaction>
</comment>
<protein>
    <recommendedName>
        <fullName evidence="3">lysozyme</fullName>
        <ecNumber evidence="3">3.2.1.17</ecNumber>
    </recommendedName>
</protein>
<dbReference type="EMBL" id="BK015485">
    <property type="protein sequence ID" value="DAE09281.1"/>
    <property type="molecule type" value="Genomic_DNA"/>
</dbReference>
<proteinExistence type="inferred from homology"/>
<dbReference type="PROSITE" id="PS51904">
    <property type="entry name" value="GLYCOSYL_HYDROL_F25_2"/>
    <property type="match status" value="1"/>
</dbReference>
<dbReference type="PANTHER" id="PTHR34135:SF2">
    <property type="entry name" value="LYSOZYME"/>
    <property type="match status" value="1"/>
</dbReference>
<name>A0A8S5PS40_9CAUD</name>
<organism evidence="5">
    <name type="scientific">Podoviridae sp. ctdKF3</name>
    <dbReference type="NCBI Taxonomy" id="2825261"/>
    <lineage>
        <taxon>Viruses</taxon>
        <taxon>Duplodnaviria</taxon>
        <taxon>Heunggongvirae</taxon>
        <taxon>Uroviricota</taxon>
        <taxon>Caudoviricetes</taxon>
    </lineage>
</organism>
<dbReference type="Pfam" id="PF01183">
    <property type="entry name" value="Glyco_hydro_25"/>
    <property type="match status" value="1"/>
</dbReference>
<accession>A0A8S5PS40</accession>
<evidence type="ECO:0000259" key="4">
    <source>
        <dbReference type="SMART" id="SM01095"/>
    </source>
</evidence>
<feature type="domain" description="Cpl-7 lysozyme C-terminal" evidence="4">
    <location>
        <begin position="272"/>
        <end position="312"/>
    </location>
</feature>
<evidence type="ECO:0000256" key="1">
    <source>
        <dbReference type="ARBA" id="ARBA00000632"/>
    </source>
</evidence>
<dbReference type="InterPro" id="IPR002053">
    <property type="entry name" value="Glyco_hydro_25"/>
</dbReference>
<dbReference type="GO" id="GO:0016998">
    <property type="term" value="P:cell wall macromolecule catabolic process"/>
    <property type="evidence" value="ECO:0007669"/>
    <property type="project" value="InterPro"/>
</dbReference>
<dbReference type="SMART" id="SM01095">
    <property type="entry name" value="Cpl-7"/>
    <property type="match status" value="2"/>
</dbReference>
<dbReference type="SUPFAM" id="SSF51445">
    <property type="entry name" value="(Trans)glycosidases"/>
    <property type="match status" value="1"/>
</dbReference>
<dbReference type="PANTHER" id="PTHR34135">
    <property type="entry name" value="LYSOZYME"/>
    <property type="match status" value="1"/>
</dbReference>
<evidence type="ECO:0000256" key="2">
    <source>
        <dbReference type="ARBA" id="ARBA00010646"/>
    </source>
</evidence>
<reference evidence="5" key="1">
    <citation type="journal article" date="2021" name="Proc. Natl. Acad. Sci. U.S.A.">
        <title>A Catalog of Tens of Thousands of Viruses from Human Metagenomes Reveals Hidden Associations with Chronic Diseases.</title>
        <authorList>
            <person name="Tisza M.J."/>
            <person name="Buck C.B."/>
        </authorList>
    </citation>
    <scope>NUCLEOTIDE SEQUENCE</scope>
    <source>
        <strain evidence="5">CtdKF3</strain>
    </source>
</reference>
<dbReference type="Pfam" id="PF08230">
    <property type="entry name" value="CW_7"/>
    <property type="match status" value="2"/>
</dbReference>
<dbReference type="Gene3D" id="3.20.20.80">
    <property type="entry name" value="Glycosidases"/>
    <property type="match status" value="1"/>
</dbReference>
<dbReference type="GO" id="GO:0003796">
    <property type="term" value="F:lysozyme activity"/>
    <property type="evidence" value="ECO:0007669"/>
    <property type="project" value="UniProtKB-EC"/>
</dbReference>
<dbReference type="GO" id="GO:0009253">
    <property type="term" value="P:peptidoglycan catabolic process"/>
    <property type="evidence" value="ECO:0007669"/>
    <property type="project" value="InterPro"/>
</dbReference>
<dbReference type="InterPro" id="IPR017853">
    <property type="entry name" value="GH"/>
</dbReference>
<comment type="similarity">
    <text evidence="2">Belongs to the glycosyl hydrolase 25 family.</text>
</comment>
<dbReference type="GO" id="GO:0016052">
    <property type="term" value="P:carbohydrate catabolic process"/>
    <property type="evidence" value="ECO:0007669"/>
    <property type="project" value="TreeGrafter"/>
</dbReference>
<dbReference type="InterPro" id="IPR013168">
    <property type="entry name" value="Cpl_7_lyso_C"/>
</dbReference>
<evidence type="ECO:0000256" key="3">
    <source>
        <dbReference type="ARBA" id="ARBA00012732"/>
    </source>
</evidence>
<evidence type="ECO:0000313" key="5">
    <source>
        <dbReference type="EMBL" id="DAE09281.1"/>
    </source>
</evidence>
<feature type="domain" description="Cpl-7 lysozyme C-terminal" evidence="4">
    <location>
        <begin position="225"/>
        <end position="266"/>
    </location>
</feature>